<dbReference type="EMBL" id="SLXE01000003">
    <property type="protein sequence ID" value="TCP09290.1"/>
    <property type="molecule type" value="Genomic_DNA"/>
</dbReference>
<evidence type="ECO:0000313" key="2">
    <source>
        <dbReference type="EMBL" id="TCP09290.1"/>
    </source>
</evidence>
<dbReference type="KEGG" id="usu:LVJ78_12410"/>
<dbReference type="NCBIfam" id="NF002975">
    <property type="entry name" value="PRK03661.1"/>
    <property type="match status" value="1"/>
</dbReference>
<organism evidence="3 5">
    <name type="scientific">Uruburuella suis</name>
    <dbReference type="NCBI Taxonomy" id="252130"/>
    <lineage>
        <taxon>Bacteria</taxon>
        <taxon>Pseudomonadati</taxon>
        <taxon>Pseudomonadota</taxon>
        <taxon>Betaproteobacteria</taxon>
        <taxon>Neisseriales</taxon>
        <taxon>Neisseriaceae</taxon>
        <taxon>Uruburuella</taxon>
    </lineage>
</organism>
<dbReference type="EMBL" id="CP091507">
    <property type="protein sequence ID" value="UOO79451.1"/>
    <property type="molecule type" value="Genomic_DNA"/>
</dbReference>
<dbReference type="RefSeq" id="WP_132952602.1">
    <property type="nucleotide sequence ID" value="NZ_CALJUB010000014.1"/>
</dbReference>
<evidence type="ECO:0000313" key="3">
    <source>
        <dbReference type="EMBL" id="UOO79451.1"/>
    </source>
</evidence>
<dbReference type="Pfam" id="PF02464">
    <property type="entry name" value="CinA"/>
    <property type="match status" value="1"/>
</dbReference>
<dbReference type="InterPro" id="IPR008136">
    <property type="entry name" value="CinA_C"/>
</dbReference>
<reference evidence="2 4" key="1">
    <citation type="submission" date="2019-03" db="EMBL/GenBank/DDBJ databases">
        <title>Genomic Encyclopedia of Type Strains, Phase IV (KMG-IV): sequencing the most valuable type-strain genomes for metagenomic binning, comparative biology and taxonomic classification.</title>
        <authorList>
            <person name="Goeker M."/>
        </authorList>
    </citation>
    <scope>NUCLEOTIDE SEQUENCE [LARGE SCALE GENOMIC DNA]</scope>
    <source>
        <strain evidence="2 4">DSM 17474</strain>
    </source>
</reference>
<protein>
    <submittedName>
        <fullName evidence="3">Nicotinamide-nucleotide amidase</fullName>
        <ecNumber evidence="3">3.5.1.42</ecNumber>
    </submittedName>
</protein>
<dbReference type="GO" id="GO:0019159">
    <property type="term" value="F:nicotinamide-nucleotide amidase activity"/>
    <property type="evidence" value="ECO:0007669"/>
    <property type="project" value="UniProtKB-EC"/>
</dbReference>
<reference evidence="3" key="2">
    <citation type="submission" date="2021-12" db="EMBL/GenBank/DDBJ databases">
        <authorList>
            <person name="Veyrier F.J."/>
        </authorList>
    </citation>
    <scope>NUCLEOTIDE SEQUENCE</scope>
    <source>
        <strain evidence="3">1258/02</strain>
    </source>
</reference>
<evidence type="ECO:0000259" key="1">
    <source>
        <dbReference type="Pfam" id="PF02464"/>
    </source>
</evidence>
<dbReference type="Proteomes" id="UP000829756">
    <property type="component" value="Chromosome"/>
</dbReference>
<name>A0AAE9GYV7_9NEIS</name>
<evidence type="ECO:0000313" key="4">
    <source>
        <dbReference type="Proteomes" id="UP000294721"/>
    </source>
</evidence>
<dbReference type="EC" id="3.5.1.42" evidence="3"/>
<dbReference type="AlphaFoldDB" id="A0AAE9GYV7"/>
<sequence>MNTLDTLTEYLLQHARTVTCAESCTGGLLAAEFTRTSGSSAWFDMGFVTYSNAAKAQLLGVHEATLAFYGAVSEEVVREMAIGALLAAKADYALSISGIAGPGGGSEEKPVGTVWFGLADKQHIWARQAHFGGSRSEVRAQAVQFALAFLLEKVQESAAA</sequence>
<dbReference type="Proteomes" id="UP000294721">
    <property type="component" value="Unassembled WGS sequence"/>
</dbReference>
<proteinExistence type="predicted"/>
<reference evidence="3" key="3">
    <citation type="journal article" date="2022" name="Res Sq">
        <title>Evolution of multicellular longitudinally dividing oral cavity symbionts (Neisseriaceae).</title>
        <authorList>
            <person name="Nyongesa S."/>
            <person name="Weber P."/>
            <person name="Bernet E."/>
            <person name="Pullido F."/>
            <person name="Nieckarz M."/>
            <person name="Delaby M."/>
            <person name="Nieves C."/>
            <person name="Viehboeck T."/>
            <person name="Krause N."/>
            <person name="Rivera-Millot A."/>
            <person name="Nakamura A."/>
            <person name="Vischer N."/>
            <person name="VanNieuwenhze M."/>
            <person name="Brun Y."/>
            <person name="Cava F."/>
            <person name="Bulgheresi S."/>
            <person name="Veyrier F."/>
        </authorList>
    </citation>
    <scope>NUCLEOTIDE SEQUENCE</scope>
    <source>
        <strain evidence="3">1258/02</strain>
    </source>
</reference>
<dbReference type="NCBIfam" id="TIGR00199">
    <property type="entry name" value="PncC_domain"/>
    <property type="match status" value="1"/>
</dbReference>
<evidence type="ECO:0000313" key="5">
    <source>
        <dbReference type="Proteomes" id="UP000829756"/>
    </source>
</evidence>
<dbReference type="InterPro" id="IPR036653">
    <property type="entry name" value="CinA-like_C"/>
</dbReference>
<gene>
    <name evidence="3" type="primary">pncC</name>
    <name evidence="2" type="ORF">EV680_10331</name>
    <name evidence="3" type="ORF">LVJ78_12410</name>
</gene>
<keyword evidence="3" id="KW-0378">Hydrolase</keyword>
<dbReference type="SUPFAM" id="SSF142433">
    <property type="entry name" value="CinA-like"/>
    <property type="match status" value="1"/>
</dbReference>
<keyword evidence="4" id="KW-1185">Reference proteome</keyword>
<feature type="domain" description="CinA C-terminal" evidence="1">
    <location>
        <begin position="6"/>
        <end position="153"/>
    </location>
</feature>
<accession>A0AAE9GYV7</accession>
<dbReference type="Gene3D" id="3.90.950.20">
    <property type="entry name" value="CinA-like"/>
    <property type="match status" value="1"/>
</dbReference>